<reference evidence="7 8" key="1">
    <citation type="submission" date="2024-02" db="EMBL/GenBank/DDBJ databases">
        <authorList>
            <person name="Chen Y."/>
            <person name="Shah S."/>
            <person name="Dougan E. K."/>
            <person name="Thang M."/>
            <person name="Chan C."/>
        </authorList>
    </citation>
    <scope>NUCLEOTIDE SEQUENCE [LARGE SCALE GENOMIC DNA]</scope>
</reference>
<keyword evidence="8" id="KW-1185">Reference proteome</keyword>
<evidence type="ECO:0000256" key="3">
    <source>
        <dbReference type="ARBA" id="ARBA00022989"/>
    </source>
</evidence>
<dbReference type="EMBL" id="CAXAMN010007635">
    <property type="protein sequence ID" value="CAK9022215.1"/>
    <property type="molecule type" value="Genomic_DNA"/>
</dbReference>
<evidence type="ECO:0000256" key="2">
    <source>
        <dbReference type="ARBA" id="ARBA00022692"/>
    </source>
</evidence>
<keyword evidence="2 5" id="KW-0812">Transmembrane</keyword>
<organism evidence="7 8">
    <name type="scientific">Durusdinium trenchii</name>
    <dbReference type="NCBI Taxonomy" id="1381693"/>
    <lineage>
        <taxon>Eukaryota</taxon>
        <taxon>Sar</taxon>
        <taxon>Alveolata</taxon>
        <taxon>Dinophyceae</taxon>
        <taxon>Suessiales</taxon>
        <taxon>Symbiodiniaceae</taxon>
        <taxon>Durusdinium</taxon>
    </lineage>
</organism>
<dbReference type="InterPro" id="IPR013057">
    <property type="entry name" value="AA_transpt_TM"/>
</dbReference>
<accession>A0ABP0K604</accession>
<keyword evidence="3 5" id="KW-1133">Transmembrane helix</keyword>
<comment type="caution">
    <text evidence="7">The sequence shown here is derived from an EMBL/GenBank/DDBJ whole genome shotgun (WGS) entry which is preliminary data.</text>
</comment>
<proteinExistence type="predicted"/>
<evidence type="ECO:0000313" key="7">
    <source>
        <dbReference type="EMBL" id="CAK9022215.1"/>
    </source>
</evidence>
<keyword evidence="4 5" id="KW-0472">Membrane</keyword>
<sequence length="333" mass="36035">MLGSIAVLLNNILGPGIANFSGLYQQTGWLPPSFTILICVISSMVSGDMLLAAMRAYPENSEFGVRVEYGTLCRHYFSRKTALLFQCLFQLAMLCANISNIIQTAQVLDYFVADLNHGKSCAVMFYPNVEAFCHTSSTDVTPFGTDKIVLSLGMGIVALLSIPLGYYNLEDNVVVQNVAMVVILLSTFAWFSIFASLGLDRERVPLIGYMLVGILGGMAFKPYYMTDNTLLSELNHISAEAALVSVQAYAISANLASIPIFSILMRYNLIESHVCGPKAAGAVSVLLPFGVSVLLYTGEGFKDIVDFSGTFTSALVNLMVPSLLFLAACLGTW</sequence>
<feature type="transmembrane region" description="Helical" evidence="5">
    <location>
        <begin position="148"/>
        <end position="166"/>
    </location>
</feature>
<feature type="transmembrane region" description="Helical" evidence="5">
    <location>
        <begin position="244"/>
        <end position="267"/>
    </location>
</feature>
<gene>
    <name evidence="7" type="ORF">CCMP2556_LOCUS14730</name>
</gene>
<evidence type="ECO:0000256" key="5">
    <source>
        <dbReference type="SAM" id="Phobius"/>
    </source>
</evidence>
<feature type="transmembrane region" description="Helical" evidence="5">
    <location>
        <begin position="29"/>
        <end position="51"/>
    </location>
</feature>
<protein>
    <recommendedName>
        <fullName evidence="6">Amino acid transporter transmembrane domain-containing protein</fullName>
    </recommendedName>
</protein>
<evidence type="ECO:0000259" key="6">
    <source>
        <dbReference type="Pfam" id="PF01490"/>
    </source>
</evidence>
<dbReference type="PANTHER" id="PTHR16189:SF3">
    <property type="entry name" value="AMINO ACID TRANSPORTER TRANSMEMBRANE DOMAIN-CONTAINING PROTEIN"/>
    <property type="match status" value="1"/>
</dbReference>
<dbReference type="Pfam" id="PF01490">
    <property type="entry name" value="Aa_trans"/>
    <property type="match status" value="1"/>
</dbReference>
<feature type="domain" description="Amino acid transporter transmembrane" evidence="6">
    <location>
        <begin position="4"/>
        <end position="118"/>
    </location>
</feature>
<feature type="transmembrane region" description="Helical" evidence="5">
    <location>
        <begin position="206"/>
        <end position="224"/>
    </location>
</feature>
<feature type="transmembrane region" description="Helical" evidence="5">
    <location>
        <begin position="310"/>
        <end position="330"/>
    </location>
</feature>
<comment type="subcellular location">
    <subcellularLocation>
        <location evidence="1">Membrane</location>
    </subcellularLocation>
</comment>
<feature type="transmembrane region" description="Helical" evidence="5">
    <location>
        <begin position="178"/>
        <end position="199"/>
    </location>
</feature>
<evidence type="ECO:0000313" key="8">
    <source>
        <dbReference type="Proteomes" id="UP001642484"/>
    </source>
</evidence>
<evidence type="ECO:0000256" key="1">
    <source>
        <dbReference type="ARBA" id="ARBA00004370"/>
    </source>
</evidence>
<dbReference type="Proteomes" id="UP001642484">
    <property type="component" value="Unassembled WGS sequence"/>
</dbReference>
<name>A0ABP0K604_9DINO</name>
<evidence type="ECO:0000256" key="4">
    <source>
        <dbReference type="ARBA" id="ARBA00023136"/>
    </source>
</evidence>
<feature type="transmembrane region" description="Helical" evidence="5">
    <location>
        <begin position="279"/>
        <end position="298"/>
    </location>
</feature>
<dbReference type="PANTHER" id="PTHR16189">
    <property type="entry name" value="TRANSMEMBRANE PROTEIN 104-RELATED"/>
    <property type="match status" value="1"/>
</dbReference>